<evidence type="ECO:0000313" key="7">
    <source>
        <dbReference type="Proteomes" id="UP000188998"/>
    </source>
</evidence>
<keyword evidence="4 5" id="KW-0472">Membrane</keyword>
<gene>
    <name evidence="6" type="ORF">BKG90_01750</name>
</gene>
<dbReference type="EMBL" id="MLAB01000005">
    <property type="protein sequence ID" value="OOF73189.1"/>
    <property type="molecule type" value="Genomic_DNA"/>
</dbReference>
<comment type="subcellular location">
    <subcellularLocation>
        <location evidence="1">Membrane</location>
        <topology evidence="1">Multi-pass membrane protein</topology>
    </subcellularLocation>
</comment>
<dbReference type="RefSeq" id="WP_059367251.1">
    <property type="nucleotide sequence ID" value="NZ_BBXJ01000001.1"/>
</dbReference>
<dbReference type="Proteomes" id="UP000188998">
    <property type="component" value="Unassembled WGS sequence"/>
</dbReference>
<accession>A0AAJ3K659</accession>
<comment type="caution">
    <text evidence="6">The sequence shown here is derived from an EMBL/GenBank/DDBJ whole genome shotgun (WGS) entry which is preliminary data.</text>
</comment>
<evidence type="ECO:0000256" key="2">
    <source>
        <dbReference type="ARBA" id="ARBA00022692"/>
    </source>
</evidence>
<dbReference type="Pfam" id="PF04610">
    <property type="entry name" value="TrbL"/>
    <property type="match status" value="1"/>
</dbReference>
<evidence type="ECO:0008006" key="8">
    <source>
        <dbReference type="Google" id="ProtNLM"/>
    </source>
</evidence>
<evidence type="ECO:0000313" key="6">
    <source>
        <dbReference type="EMBL" id="OOF73189.1"/>
    </source>
</evidence>
<sequence length="82" mass="8831">MSGVFTKVDSFITSTLSDVTKIIETQISSSVSTILLASVSLYICVYGYMVLAAKVQSPVYDLLWKLVSLAIIAAFIKNSGGY</sequence>
<keyword evidence="3 5" id="KW-1133">Transmembrane helix</keyword>
<evidence type="ECO:0000256" key="3">
    <source>
        <dbReference type="ARBA" id="ARBA00022989"/>
    </source>
</evidence>
<dbReference type="GO" id="GO:0030255">
    <property type="term" value="P:protein secretion by the type IV secretion system"/>
    <property type="evidence" value="ECO:0007669"/>
    <property type="project" value="InterPro"/>
</dbReference>
<proteinExistence type="predicted"/>
<dbReference type="InterPro" id="IPR007688">
    <property type="entry name" value="Conjugal_tfr_TrbL/VirB6"/>
</dbReference>
<dbReference type="GO" id="GO:0016020">
    <property type="term" value="C:membrane"/>
    <property type="evidence" value="ECO:0007669"/>
    <property type="project" value="UniProtKB-SubCell"/>
</dbReference>
<dbReference type="AlphaFoldDB" id="A0AAJ3K659"/>
<organism evidence="6 7">
    <name type="scientific">Rodentibacter caecimuris</name>
    <dbReference type="NCBI Taxonomy" id="1796644"/>
    <lineage>
        <taxon>Bacteria</taxon>
        <taxon>Pseudomonadati</taxon>
        <taxon>Pseudomonadota</taxon>
        <taxon>Gammaproteobacteria</taxon>
        <taxon>Pasteurellales</taxon>
        <taxon>Pasteurellaceae</taxon>
        <taxon>Rodentibacter</taxon>
    </lineage>
</organism>
<evidence type="ECO:0000256" key="1">
    <source>
        <dbReference type="ARBA" id="ARBA00004141"/>
    </source>
</evidence>
<protein>
    <recommendedName>
        <fullName evidence="8">Conjugal transfer protein TrbL</fullName>
    </recommendedName>
</protein>
<keyword evidence="7" id="KW-1185">Reference proteome</keyword>
<name>A0AAJ3K659_9PAST</name>
<feature type="transmembrane region" description="Helical" evidence="5">
    <location>
        <begin position="31"/>
        <end position="53"/>
    </location>
</feature>
<evidence type="ECO:0000256" key="5">
    <source>
        <dbReference type="SAM" id="Phobius"/>
    </source>
</evidence>
<keyword evidence="2 5" id="KW-0812">Transmembrane</keyword>
<evidence type="ECO:0000256" key="4">
    <source>
        <dbReference type="ARBA" id="ARBA00023136"/>
    </source>
</evidence>
<feature type="transmembrane region" description="Helical" evidence="5">
    <location>
        <begin position="59"/>
        <end position="76"/>
    </location>
</feature>
<reference evidence="6 7" key="1">
    <citation type="submission" date="2016-10" db="EMBL/GenBank/DDBJ databases">
        <title>Rodentibacter gen. nov. and new species.</title>
        <authorList>
            <person name="Christensen H."/>
        </authorList>
    </citation>
    <scope>NUCLEOTIDE SEQUENCE [LARGE SCALE GENOMIC DNA]</scope>
    <source>
        <strain evidence="6 7">199137021</strain>
    </source>
</reference>